<dbReference type="AlphaFoldDB" id="A0A8J3ZBE4"/>
<evidence type="ECO:0000313" key="1">
    <source>
        <dbReference type="EMBL" id="GIJ61069.1"/>
    </source>
</evidence>
<sequence length="417" mass="46031">MNKEYPEELRRVLGVRYWTLCVLEPERHGFDLPQLLWANEPYDAAGVERELVDRGWRDVSVRSGSREGAWVARVGGDPPDGDRWVGFLHGQRVNVARWPQQSPYLILHSERDRGWRASAANAALYDKYDCPLPGRIGLTPHQAALLARAQGRPLPTDAEVAAALKAQSDLQQAFSARRDRFYAARTARFAAETAGLRAEAERLAAVPPALQRERTLATPPPVPVRLGESFPLVRFLVGLAHDGPTRTRSRRAYRMRCNRLDLTVADGVTLDLTLEVAMLGGPFWGRIATPYVPAEADLVGDPAFPALKPPSPPHTCLSSEVFPASPLHLTIRGEVDPATVPEPWRPLGIVLTFPGGPEYVTVPLVATAVNPAWHTARRYDPKKGAVGAEVNLFVPDDINLLKPVRARLVHAPAHRRD</sequence>
<evidence type="ECO:0000313" key="2">
    <source>
        <dbReference type="Proteomes" id="UP000612585"/>
    </source>
</evidence>
<gene>
    <name evidence="1" type="ORF">Vau01_085850</name>
</gene>
<organism evidence="1 2">
    <name type="scientific">Virgisporangium aurantiacum</name>
    <dbReference type="NCBI Taxonomy" id="175570"/>
    <lineage>
        <taxon>Bacteria</taxon>
        <taxon>Bacillati</taxon>
        <taxon>Actinomycetota</taxon>
        <taxon>Actinomycetes</taxon>
        <taxon>Micromonosporales</taxon>
        <taxon>Micromonosporaceae</taxon>
        <taxon>Virgisporangium</taxon>
    </lineage>
</organism>
<comment type="caution">
    <text evidence="1">The sequence shown here is derived from an EMBL/GenBank/DDBJ whole genome shotgun (WGS) entry which is preliminary data.</text>
</comment>
<dbReference type="RefSeq" id="WP_204005788.1">
    <property type="nucleotide sequence ID" value="NZ_BOPG01000063.1"/>
</dbReference>
<dbReference type="EMBL" id="BOPG01000063">
    <property type="protein sequence ID" value="GIJ61069.1"/>
    <property type="molecule type" value="Genomic_DNA"/>
</dbReference>
<reference evidence="1" key="1">
    <citation type="submission" date="2021-01" db="EMBL/GenBank/DDBJ databases">
        <title>Whole genome shotgun sequence of Virgisporangium aurantiacum NBRC 16421.</title>
        <authorList>
            <person name="Komaki H."/>
            <person name="Tamura T."/>
        </authorList>
    </citation>
    <scope>NUCLEOTIDE SEQUENCE</scope>
    <source>
        <strain evidence="1">NBRC 16421</strain>
    </source>
</reference>
<name>A0A8J3ZBE4_9ACTN</name>
<dbReference type="Proteomes" id="UP000612585">
    <property type="component" value="Unassembled WGS sequence"/>
</dbReference>
<keyword evidence="2" id="KW-1185">Reference proteome</keyword>
<accession>A0A8J3ZBE4</accession>
<protein>
    <submittedName>
        <fullName evidence="1">Uncharacterized protein</fullName>
    </submittedName>
</protein>
<proteinExistence type="predicted"/>